<sequence>MPLLISLFRTTSSLRHSTVPRSHSRFFKSASNTTVESTASSAASSGENVAVAQSAEKERMLTRLKLYWKALYRDYKDVLVESLTTIKNNPLKSSVYGTLAGSLYYCCKTNPDERMFRSYLLSCANKMSLIGAGVRNPKAADHLTFIEGSYNARVVRWMSLGIISLIWLDDHSSELCVYKAICPHLGLDYFSFHQRILDVGFLGRWWILEKKMEDYDINPDEWPVAS</sequence>
<gene>
    <name evidence="1" type="ORF">BEMITA_LOCUS4760</name>
</gene>
<dbReference type="GO" id="GO:0045039">
    <property type="term" value="P:protein insertion into mitochondrial inner membrane"/>
    <property type="evidence" value="ECO:0007669"/>
    <property type="project" value="TreeGrafter"/>
</dbReference>
<dbReference type="PANTHER" id="PTHR21435:SF1">
    <property type="entry name" value="MITOCHONDRIAL IMPORT INNER MEMBRANE TRANSLOCASE SUBUNIT TIM29"/>
    <property type="match status" value="1"/>
</dbReference>
<protein>
    <recommendedName>
        <fullName evidence="3">Mitochondrial import inner membrane translocase subunit Tim29</fullName>
    </recommendedName>
</protein>
<accession>A0A9P0A6D3</accession>
<dbReference type="Proteomes" id="UP001152759">
    <property type="component" value="Chromosome 2"/>
</dbReference>
<name>A0A9P0A6D3_BEMTA</name>
<dbReference type="EMBL" id="OU963863">
    <property type="protein sequence ID" value="CAH0385542.1"/>
    <property type="molecule type" value="Genomic_DNA"/>
</dbReference>
<proteinExistence type="predicted"/>
<dbReference type="PANTHER" id="PTHR21435">
    <property type="entry name" value="MITOCHONDRIAL IMPORT INNER MEMBRANE TRANSLOCASE SUBUNIT TIM29"/>
    <property type="match status" value="1"/>
</dbReference>
<evidence type="ECO:0000313" key="1">
    <source>
        <dbReference type="EMBL" id="CAH0385542.1"/>
    </source>
</evidence>
<dbReference type="InterPro" id="IPR019322">
    <property type="entry name" value="TIMM29"/>
</dbReference>
<dbReference type="GO" id="GO:0042721">
    <property type="term" value="C:TIM22 mitochondrial import inner membrane insertion complex"/>
    <property type="evidence" value="ECO:0007669"/>
    <property type="project" value="InterPro"/>
</dbReference>
<organism evidence="1 2">
    <name type="scientific">Bemisia tabaci</name>
    <name type="common">Sweetpotato whitefly</name>
    <name type="synonym">Aleurodes tabaci</name>
    <dbReference type="NCBI Taxonomy" id="7038"/>
    <lineage>
        <taxon>Eukaryota</taxon>
        <taxon>Metazoa</taxon>
        <taxon>Ecdysozoa</taxon>
        <taxon>Arthropoda</taxon>
        <taxon>Hexapoda</taxon>
        <taxon>Insecta</taxon>
        <taxon>Pterygota</taxon>
        <taxon>Neoptera</taxon>
        <taxon>Paraneoptera</taxon>
        <taxon>Hemiptera</taxon>
        <taxon>Sternorrhyncha</taxon>
        <taxon>Aleyrodoidea</taxon>
        <taxon>Aleyrodidae</taxon>
        <taxon>Aleyrodinae</taxon>
        <taxon>Bemisia</taxon>
    </lineage>
</organism>
<evidence type="ECO:0008006" key="3">
    <source>
        <dbReference type="Google" id="ProtNLM"/>
    </source>
</evidence>
<evidence type="ECO:0000313" key="2">
    <source>
        <dbReference type="Proteomes" id="UP001152759"/>
    </source>
</evidence>
<reference evidence="1" key="1">
    <citation type="submission" date="2021-12" db="EMBL/GenBank/DDBJ databases">
        <authorList>
            <person name="King R."/>
        </authorList>
    </citation>
    <scope>NUCLEOTIDE SEQUENCE</scope>
</reference>
<dbReference type="KEGG" id="btab:109039574"/>
<keyword evidence="2" id="KW-1185">Reference proteome</keyword>
<dbReference type="AlphaFoldDB" id="A0A9P0A6D3"/>
<dbReference type="Pfam" id="PF10171">
    <property type="entry name" value="Tim29"/>
    <property type="match status" value="1"/>
</dbReference>